<keyword evidence="5" id="KW-1185">Reference proteome</keyword>
<dbReference type="Gene3D" id="1.10.238.10">
    <property type="entry name" value="EF-hand"/>
    <property type="match status" value="1"/>
</dbReference>
<feature type="region of interest" description="Disordered" evidence="2">
    <location>
        <begin position="191"/>
        <end position="210"/>
    </location>
</feature>
<dbReference type="PROSITE" id="PS00018">
    <property type="entry name" value="EF_HAND_1"/>
    <property type="match status" value="1"/>
</dbReference>
<evidence type="ECO:0000313" key="4">
    <source>
        <dbReference type="EMBL" id="KAL2511465.1"/>
    </source>
</evidence>
<name>A0ABD1TFH0_9LAMI</name>
<feature type="compositionally biased region" description="Acidic residues" evidence="2">
    <location>
        <begin position="94"/>
        <end position="119"/>
    </location>
</feature>
<feature type="region of interest" description="Disordered" evidence="2">
    <location>
        <begin position="1"/>
        <end position="45"/>
    </location>
</feature>
<dbReference type="AlphaFoldDB" id="A0ABD1TFH0"/>
<dbReference type="InterPro" id="IPR018247">
    <property type="entry name" value="EF_Hand_1_Ca_BS"/>
</dbReference>
<feature type="domain" description="EF-hand" evidence="3">
    <location>
        <begin position="255"/>
        <end position="290"/>
    </location>
</feature>
<protein>
    <submittedName>
        <fullName evidence="4">Calmodulin-related</fullName>
    </submittedName>
</protein>
<dbReference type="Pfam" id="PF13833">
    <property type="entry name" value="EF-hand_8"/>
    <property type="match status" value="1"/>
</dbReference>
<feature type="region of interest" description="Disordered" evidence="2">
    <location>
        <begin position="74"/>
        <end position="138"/>
    </location>
</feature>
<dbReference type="EMBL" id="JBFOLK010000005">
    <property type="protein sequence ID" value="KAL2511465.1"/>
    <property type="molecule type" value="Genomic_DNA"/>
</dbReference>
<comment type="caution">
    <text evidence="4">The sequence shown here is derived from an EMBL/GenBank/DDBJ whole genome shotgun (WGS) entry which is preliminary data.</text>
</comment>
<dbReference type="SUPFAM" id="SSF47473">
    <property type="entry name" value="EF-hand"/>
    <property type="match status" value="1"/>
</dbReference>
<feature type="compositionally biased region" description="Basic residues" evidence="2">
    <location>
        <begin position="79"/>
        <end position="90"/>
    </location>
</feature>
<organism evidence="4 5">
    <name type="scientific">Abeliophyllum distichum</name>
    <dbReference type="NCBI Taxonomy" id="126358"/>
    <lineage>
        <taxon>Eukaryota</taxon>
        <taxon>Viridiplantae</taxon>
        <taxon>Streptophyta</taxon>
        <taxon>Embryophyta</taxon>
        <taxon>Tracheophyta</taxon>
        <taxon>Spermatophyta</taxon>
        <taxon>Magnoliopsida</taxon>
        <taxon>eudicotyledons</taxon>
        <taxon>Gunneridae</taxon>
        <taxon>Pentapetalae</taxon>
        <taxon>asterids</taxon>
        <taxon>lamiids</taxon>
        <taxon>Lamiales</taxon>
        <taxon>Oleaceae</taxon>
        <taxon>Forsythieae</taxon>
        <taxon>Abeliophyllum</taxon>
    </lineage>
</organism>
<feature type="compositionally biased region" description="Basic and acidic residues" evidence="2">
    <location>
        <begin position="35"/>
        <end position="45"/>
    </location>
</feature>
<keyword evidence="1" id="KW-0106">Calcium</keyword>
<dbReference type="CDD" id="cd00051">
    <property type="entry name" value="EFh"/>
    <property type="match status" value="1"/>
</dbReference>
<reference evidence="5" key="1">
    <citation type="submission" date="2024-07" db="EMBL/GenBank/DDBJ databases">
        <title>Two chromosome-level genome assemblies of Korean endemic species Abeliophyllum distichum and Forsythia ovata (Oleaceae).</title>
        <authorList>
            <person name="Jang H."/>
        </authorList>
    </citation>
    <scope>NUCLEOTIDE SEQUENCE [LARGE SCALE GENOMIC DNA]</scope>
</reference>
<dbReference type="InterPro" id="IPR002048">
    <property type="entry name" value="EF_hand_dom"/>
</dbReference>
<dbReference type="PROSITE" id="PS50222">
    <property type="entry name" value="EF_HAND_2"/>
    <property type="match status" value="1"/>
</dbReference>
<evidence type="ECO:0000256" key="2">
    <source>
        <dbReference type="SAM" id="MobiDB-lite"/>
    </source>
</evidence>
<gene>
    <name evidence="4" type="ORF">Adt_17065</name>
</gene>
<evidence type="ECO:0000256" key="1">
    <source>
        <dbReference type="ARBA" id="ARBA00022837"/>
    </source>
</evidence>
<evidence type="ECO:0000313" key="5">
    <source>
        <dbReference type="Proteomes" id="UP001604336"/>
    </source>
</evidence>
<sequence>MKTSDTGSRKLLKSEFSDSESQENDSSDEESENVTPRKEEKASEYELQRLKRIEENKKRMEALGLHKMANTFMGSFQKAQKKKIEKKGKRKMVEEDEEYKPSEMEEEICSSSEEGESDEEKFSGSQKGKAKKKTSTPKKQILNSGILDDDAALMQAIALSLKDSAGFLDVPTSAPSQSPGAHAVDVIGNQKEGNPSIQEDVGKRKGKKMGKQITSRVQMTEDEMVIHFFHFDEVGKGNITLRDIQRVATAHDFTWSEKEISDMIYCFDGDGDGKLNLDDFRKIVGRCNMIKDSDNGTKDKV</sequence>
<evidence type="ECO:0000259" key="3">
    <source>
        <dbReference type="PROSITE" id="PS50222"/>
    </source>
</evidence>
<dbReference type="Proteomes" id="UP001604336">
    <property type="component" value="Unassembled WGS sequence"/>
</dbReference>
<proteinExistence type="predicted"/>
<dbReference type="InterPro" id="IPR011992">
    <property type="entry name" value="EF-hand-dom_pair"/>
</dbReference>
<feature type="compositionally biased region" description="Acidic residues" evidence="2">
    <location>
        <begin position="17"/>
        <end position="32"/>
    </location>
</feature>
<accession>A0ABD1TFH0</accession>